<name>A0ABY5AKU2_9CYAN</name>
<evidence type="ECO:0000256" key="4">
    <source>
        <dbReference type="ARBA" id="ARBA00022737"/>
    </source>
</evidence>
<sequence>MSQERGVSLRPVIELAEAGQVDADVFKNYVEYLQKNKACDDERSQLLTALWALDFAQEGVSELIQTTVETAPPQSPLRRQFFQLAAADLQKRQRPNQSLIAIARLWQQLQPGNIPVLVGLINLYQQQGDYERGVDYARIFCDRAPDIPKKIAAHYLLLRCLLTSGGGFERARGVHQSLERLLEQLVQEQPPLELPDIIQGFAVTSFLPYLEDNPQKLHRLRSQVSGFLQGKVREQFGFTEPPPPSGQLRRIGYLSASFRRNSVGYLVRWLLKAHHPQLQVFAYSLRQTGDAIQQEIAESVSHFRDCSQLQIPQIAQLIRQDGLDLLIDLDSLISSPVN</sequence>
<keyword evidence="2" id="KW-0328">Glycosyltransferase</keyword>
<dbReference type="Gene3D" id="3.40.50.11380">
    <property type="match status" value="1"/>
</dbReference>
<dbReference type="EMBL" id="CP098611">
    <property type="protein sequence ID" value="USR89824.1"/>
    <property type="molecule type" value="Genomic_DNA"/>
</dbReference>
<keyword evidence="5" id="KW-0802">TPR repeat</keyword>
<dbReference type="PANTHER" id="PTHR44835:SF1">
    <property type="entry name" value="PROTEIN O-GLCNAC TRANSFERASE"/>
    <property type="match status" value="1"/>
</dbReference>
<dbReference type="Proteomes" id="UP001056708">
    <property type="component" value="Chromosome"/>
</dbReference>
<dbReference type="PANTHER" id="PTHR44835">
    <property type="entry name" value="UDP-N-ACETYLGLUCOSAMINE--PEPTIDE N-ACETYLGLUCOSAMINYLTRANSFERASE SPINDLY-RELATED"/>
    <property type="match status" value="1"/>
</dbReference>
<evidence type="ECO:0000256" key="5">
    <source>
        <dbReference type="ARBA" id="ARBA00022803"/>
    </source>
</evidence>
<evidence type="ECO:0000313" key="8">
    <source>
        <dbReference type="Proteomes" id="UP001056708"/>
    </source>
</evidence>
<reference evidence="7" key="1">
    <citation type="submission" date="2022-06" db="EMBL/GenBank/DDBJ databases">
        <title>Genome sequence of Phormidium yuhuli AB48 isolated from an industrial photobioreactor environment.</title>
        <authorList>
            <person name="Qiu Y."/>
            <person name="Noonan A.J.C."/>
            <person name="Dofher K."/>
            <person name="Koch M."/>
            <person name="Kieft B."/>
            <person name="Lin X."/>
            <person name="Ziels R.M."/>
            <person name="Hallam S.J."/>
        </authorList>
    </citation>
    <scope>NUCLEOTIDE SEQUENCE</scope>
    <source>
        <strain evidence="7">AB48</strain>
    </source>
</reference>
<keyword evidence="8" id="KW-1185">Reference proteome</keyword>
<feature type="domain" description="O-GlcNAc transferase C-terminal" evidence="6">
    <location>
        <begin position="234"/>
        <end position="330"/>
    </location>
</feature>
<keyword evidence="3" id="KW-0808">Transferase</keyword>
<dbReference type="RefSeq" id="WP_252661052.1">
    <property type="nucleotide sequence ID" value="NZ_CP098611.1"/>
</dbReference>
<dbReference type="InterPro" id="IPR029489">
    <property type="entry name" value="OGT/SEC/SPY_C"/>
</dbReference>
<evidence type="ECO:0000256" key="3">
    <source>
        <dbReference type="ARBA" id="ARBA00022679"/>
    </source>
</evidence>
<evidence type="ECO:0000256" key="2">
    <source>
        <dbReference type="ARBA" id="ARBA00022676"/>
    </source>
</evidence>
<evidence type="ECO:0000259" key="6">
    <source>
        <dbReference type="Pfam" id="PF13844"/>
    </source>
</evidence>
<comment type="pathway">
    <text evidence="1">Protein modification; protein glycosylation.</text>
</comment>
<dbReference type="InterPro" id="IPR011990">
    <property type="entry name" value="TPR-like_helical_dom_sf"/>
</dbReference>
<accession>A0ABY5AKU2</accession>
<gene>
    <name evidence="7" type="ORF">NEA10_13240</name>
</gene>
<evidence type="ECO:0000313" key="7">
    <source>
        <dbReference type="EMBL" id="USR89824.1"/>
    </source>
</evidence>
<proteinExistence type="predicted"/>
<dbReference type="SUPFAM" id="SSF48452">
    <property type="entry name" value="TPR-like"/>
    <property type="match status" value="1"/>
</dbReference>
<dbReference type="InterPro" id="IPR051939">
    <property type="entry name" value="Glycosyltr_41/O-GlcNAc_trsf"/>
</dbReference>
<dbReference type="Pfam" id="PF13844">
    <property type="entry name" value="Glyco_transf_41"/>
    <property type="match status" value="1"/>
</dbReference>
<keyword evidence="4" id="KW-0677">Repeat</keyword>
<dbReference type="Gene3D" id="1.25.40.10">
    <property type="entry name" value="Tetratricopeptide repeat domain"/>
    <property type="match status" value="1"/>
</dbReference>
<evidence type="ECO:0000256" key="1">
    <source>
        <dbReference type="ARBA" id="ARBA00004922"/>
    </source>
</evidence>
<organism evidence="7 8">
    <name type="scientific">Phormidium yuhuli AB48</name>
    <dbReference type="NCBI Taxonomy" id="2940671"/>
    <lineage>
        <taxon>Bacteria</taxon>
        <taxon>Bacillati</taxon>
        <taxon>Cyanobacteriota</taxon>
        <taxon>Cyanophyceae</taxon>
        <taxon>Oscillatoriophycideae</taxon>
        <taxon>Oscillatoriales</taxon>
        <taxon>Oscillatoriaceae</taxon>
        <taxon>Phormidium</taxon>
        <taxon>Phormidium yuhuli</taxon>
    </lineage>
</organism>
<protein>
    <recommendedName>
        <fullName evidence="6">O-GlcNAc transferase C-terminal domain-containing protein</fullName>
    </recommendedName>
</protein>